<evidence type="ECO:0000256" key="2">
    <source>
        <dbReference type="ARBA" id="ARBA00004651"/>
    </source>
</evidence>
<dbReference type="GO" id="GO:0005886">
    <property type="term" value="C:plasma membrane"/>
    <property type="evidence" value="ECO:0007669"/>
    <property type="project" value="UniProtKB-SubCell"/>
</dbReference>
<evidence type="ECO:0000256" key="13">
    <source>
        <dbReference type="SAM" id="MobiDB-lite"/>
    </source>
</evidence>
<dbReference type="STRING" id="36087.A0A077Z3E1"/>
<dbReference type="PRINTS" id="PR01262">
    <property type="entry name" value="INNEXIN"/>
</dbReference>
<proteinExistence type="inferred from homology"/>
<feature type="region of interest" description="Disordered" evidence="13">
    <location>
        <begin position="422"/>
        <end position="497"/>
    </location>
</feature>
<protein>
    <recommendedName>
        <fullName evidence="12">Innexin</fullName>
    </recommendedName>
</protein>
<dbReference type="GO" id="GO:0005243">
    <property type="term" value="F:gap junction channel activity"/>
    <property type="evidence" value="ECO:0007669"/>
    <property type="project" value="TreeGrafter"/>
</dbReference>
<dbReference type="PROSITE" id="PS51013">
    <property type="entry name" value="PANNEXIN"/>
    <property type="match status" value="1"/>
</dbReference>
<keyword evidence="3 12" id="KW-0813">Transport</keyword>
<evidence type="ECO:0000313" key="15">
    <source>
        <dbReference type="Proteomes" id="UP000030665"/>
    </source>
</evidence>
<keyword evidence="15" id="KW-1185">Reference proteome</keyword>
<keyword evidence="9 12" id="KW-0406">Ion transport</keyword>
<evidence type="ECO:0000256" key="1">
    <source>
        <dbReference type="ARBA" id="ARBA00004610"/>
    </source>
</evidence>
<evidence type="ECO:0000256" key="11">
    <source>
        <dbReference type="ARBA" id="ARBA00023303"/>
    </source>
</evidence>
<organism evidence="14 15">
    <name type="scientific">Trichuris trichiura</name>
    <name type="common">Whipworm</name>
    <name type="synonym">Trichocephalus trichiurus</name>
    <dbReference type="NCBI Taxonomy" id="36087"/>
    <lineage>
        <taxon>Eukaryota</taxon>
        <taxon>Metazoa</taxon>
        <taxon>Ecdysozoa</taxon>
        <taxon>Nematoda</taxon>
        <taxon>Enoplea</taxon>
        <taxon>Dorylaimia</taxon>
        <taxon>Trichinellida</taxon>
        <taxon>Trichuridae</taxon>
        <taxon>Trichuris</taxon>
    </lineage>
</organism>
<feature type="compositionally biased region" description="Basic residues" evidence="13">
    <location>
        <begin position="454"/>
        <end position="464"/>
    </location>
</feature>
<reference evidence="14" key="1">
    <citation type="submission" date="2014-01" db="EMBL/GenBank/DDBJ databases">
        <authorList>
            <person name="Aslett M."/>
        </authorList>
    </citation>
    <scope>NUCLEOTIDE SEQUENCE</scope>
</reference>
<evidence type="ECO:0000256" key="7">
    <source>
        <dbReference type="ARBA" id="ARBA00022949"/>
    </source>
</evidence>
<reference evidence="14" key="2">
    <citation type="submission" date="2014-03" db="EMBL/GenBank/DDBJ databases">
        <title>The whipworm genome and dual-species transcriptomics of an intimate host-pathogen interaction.</title>
        <authorList>
            <person name="Foth B.J."/>
            <person name="Tsai I.J."/>
            <person name="Reid A.J."/>
            <person name="Bancroft A.J."/>
            <person name="Nichol S."/>
            <person name="Tracey A."/>
            <person name="Holroyd N."/>
            <person name="Cotton J.A."/>
            <person name="Stanley E.J."/>
            <person name="Zarowiecki M."/>
            <person name="Liu J.Z."/>
            <person name="Huckvale T."/>
            <person name="Cooper P.J."/>
            <person name="Grencis R.K."/>
            <person name="Berriman M."/>
        </authorList>
    </citation>
    <scope>NUCLEOTIDE SEQUENCE [LARGE SCALE GENOMIC DNA]</scope>
</reference>
<keyword evidence="6" id="KW-0303">Gap junction</keyword>
<keyword evidence="5 12" id="KW-0812">Transmembrane</keyword>
<feature type="transmembrane region" description="Helical" evidence="12">
    <location>
        <begin position="104"/>
        <end position="123"/>
    </location>
</feature>
<evidence type="ECO:0000256" key="12">
    <source>
        <dbReference type="RuleBase" id="RU010713"/>
    </source>
</evidence>
<feature type="transmembrane region" description="Helical" evidence="12">
    <location>
        <begin position="27"/>
        <end position="45"/>
    </location>
</feature>
<feature type="transmembrane region" description="Helical" evidence="12">
    <location>
        <begin position="199"/>
        <end position="222"/>
    </location>
</feature>
<evidence type="ECO:0000256" key="4">
    <source>
        <dbReference type="ARBA" id="ARBA00022475"/>
    </source>
</evidence>
<keyword evidence="8 12" id="KW-1133">Transmembrane helix</keyword>
<feature type="compositionally biased region" description="Basic and acidic residues" evidence="13">
    <location>
        <begin position="475"/>
        <end position="497"/>
    </location>
</feature>
<feature type="transmembrane region" description="Helical" evidence="12">
    <location>
        <begin position="296"/>
        <end position="319"/>
    </location>
</feature>
<accession>A0A077Z3E1</accession>
<dbReference type="GO" id="GO:0034220">
    <property type="term" value="P:monoatomic ion transmembrane transport"/>
    <property type="evidence" value="ECO:0007669"/>
    <property type="project" value="UniProtKB-KW"/>
</dbReference>
<keyword evidence="11 12" id="KW-0407">Ion channel</keyword>
<sequence>MSYLYSALGSVHLFTTKGTDDDITDQLHYRWTCTLLIILSIIVSFKQFGGRPIECMVPEMFSSAWEQYAESYCWAQDTYFIPFGDDIPQEIALREGRRISYYQWVPFFLLITAFSFQLPYFAWRFMSHRSGIRIRNIIEQVRDPKNLMPDSRRFTLRLLTVHMENALKFQRRLYRKKVLPHRILRFLNLPYSSFYVTSIYLLVKVLYLINVIGQFFIMNYFLETDNNQGSLYGWEMFRNILNGTQWDTSGFLPRVTLCDFEVSPLERAHPAVRVMGNVQRYSVQCVLVINLFNEKIFVFLWFWYHLLTLVTVCSVLYWLTLMVCPWFSRWFIVRQLELADLPFDAKNSHKDVVRFIDDYLRTDGVFVLRLLSMHTGVIFTCDLVGSLWKSFFGVENRMEELGSHRWPSIAEINWLYEKQQMESSKKGSRKPSFDSESDGEDEIGEIRQRPPPAYRRRSTIVRSRRSSEQANPLIGRKEENKEDSSPAKPADTKESNL</sequence>
<dbReference type="PANTHER" id="PTHR11893">
    <property type="entry name" value="INNEXIN"/>
    <property type="match status" value="1"/>
</dbReference>
<dbReference type="EMBL" id="HG805893">
    <property type="protein sequence ID" value="CDW54369.1"/>
    <property type="molecule type" value="Genomic_DNA"/>
</dbReference>
<keyword evidence="7" id="KW-0965">Cell junction</keyword>
<dbReference type="PANTHER" id="PTHR11893:SF14">
    <property type="entry name" value="INNEXIN-10"/>
    <property type="match status" value="1"/>
</dbReference>
<dbReference type="AlphaFoldDB" id="A0A077Z3E1"/>
<evidence type="ECO:0000256" key="9">
    <source>
        <dbReference type="ARBA" id="ARBA00023065"/>
    </source>
</evidence>
<dbReference type="Pfam" id="PF00876">
    <property type="entry name" value="Innexin"/>
    <property type="match status" value="1"/>
</dbReference>
<evidence type="ECO:0000256" key="5">
    <source>
        <dbReference type="ARBA" id="ARBA00022692"/>
    </source>
</evidence>
<keyword evidence="4" id="KW-1003">Cell membrane</keyword>
<dbReference type="GO" id="GO:0005921">
    <property type="term" value="C:gap junction"/>
    <property type="evidence" value="ECO:0007669"/>
    <property type="project" value="UniProtKB-SubCell"/>
</dbReference>
<dbReference type="OrthoDB" id="5867527at2759"/>
<comment type="similarity">
    <text evidence="12">Belongs to the pannexin family.</text>
</comment>
<dbReference type="InterPro" id="IPR000990">
    <property type="entry name" value="Innexin"/>
</dbReference>
<comment type="function">
    <text evidence="12">Structural component of the gap junctions.</text>
</comment>
<evidence type="ECO:0000256" key="10">
    <source>
        <dbReference type="ARBA" id="ARBA00023136"/>
    </source>
</evidence>
<evidence type="ECO:0000256" key="3">
    <source>
        <dbReference type="ARBA" id="ARBA00022448"/>
    </source>
</evidence>
<evidence type="ECO:0000256" key="6">
    <source>
        <dbReference type="ARBA" id="ARBA00022868"/>
    </source>
</evidence>
<dbReference type="Proteomes" id="UP000030665">
    <property type="component" value="Unassembled WGS sequence"/>
</dbReference>
<gene>
    <name evidence="12" type="primary">inx</name>
    <name evidence="14" type="ORF">TTRE_0000263901</name>
</gene>
<keyword evidence="10 12" id="KW-0472">Membrane</keyword>
<evidence type="ECO:0000313" key="14">
    <source>
        <dbReference type="EMBL" id="CDW54369.1"/>
    </source>
</evidence>
<comment type="subcellular location">
    <subcellularLocation>
        <location evidence="1">Cell junction</location>
        <location evidence="1">Gap junction</location>
    </subcellularLocation>
    <subcellularLocation>
        <location evidence="2 12">Cell membrane</location>
        <topology evidence="2 12">Multi-pass membrane protein</topology>
    </subcellularLocation>
</comment>
<evidence type="ECO:0000256" key="8">
    <source>
        <dbReference type="ARBA" id="ARBA00022989"/>
    </source>
</evidence>
<name>A0A077Z3E1_TRITR</name>